<dbReference type="CDD" id="cd00156">
    <property type="entry name" value="REC"/>
    <property type="match status" value="1"/>
</dbReference>
<keyword evidence="10 15" id="KW-1133">Transmembrane helix</keyword>
<sequence>MSLSRFRSALQSRRAVGPGSIRGHGLALLLFGLALAGRFALADVLPATGFPFLTFFPAVLLAAFLAGMGPGLLAAALSILAAWYFFIPPAESFVLTTTADVIALGFFAAILLVDVVVIHLMNAAVNRVEEEKSRSAGLAEDLRRLNASLEDRVQREVAAREAAQLKLAQDQRLRALGQLAGGVAHDFNNIMQAVQSGASLIRRRAESPDAVRHLAQMVEEATQRGASVTRRLLSFARRGDLRPEAVDPAALARGLEEILWHTLGSLVRVEVRLGEALPSVVTDRGQLETVLVNLSTNARDAMPNGGLLTIAATAERLEGAAADALGLAPGSYVRFTVRDTGDGMPPDVLARAGEPFFSTKGAGAGTGLGLAMARGFAEQSDGALAIESAVGQGTAVSLWLPAAAAEGDGAAAAATADPPQRSLRILLVDDDVMVRDFLAQALGDQGLAVLCASGGPAALALLAAGEKPDVLVTDYEMPGLNGLALIDAVRARPALRDLPVILLTGNLEAGLDRQLEERLANDAWLRVLRKPVSAEVLATAMETLAGGRAVDFTAPDRQTAPGLARGHEG</sequence>
<comment type="subcellular location">
    <subcellularLocation>
        <location evidence="2">Membrane</location>
        <topology evidence="2">Multi-pass membrane protein</topology>
    </subcellularLocation>
</comment>
<evidence type="ECO:0000256" key="6">
    <source>
        <dbReference type="ARBA" id="ARBA00022692"/>
    </source>
</evidence>
<evidence type="ECO:0000256" key="5">
    <source>
        <dbReference type="ARBA" id="ARBA00022679"/>
    </source>
</evidence>
<feature type="coiled-coil region" evidence="14">
    <location>
        <begin position="139"/>
        <end position="166"/>
    </location>
</feature>
<dbReference type="InterPro" id="IPR036097">
    <property type="entry name" value="HisK_dim/P_sf"/>
</dbReference>
<evidence type="ECO:0000256" key="8">
    <source>
        <dbReference type="ARBA" id="ARBA00022777"/>
    </source>
</evidence>
<keyword evidence="4 13" id="KW-0597">Phosphoprotein</keyword>
<dbReference type="PROSITE" id="PS50110">
    <property type="entry name" value="RESPONSE_REGULATORY"/>
    <property type="match status" value="1"/>
</dbReference>
<evidence type="ECO:0000256" key="7">
    <source>
        <dbReference type="ARBA" id="ARBA00022741"/>
    </source>
</evidence>
<feature type="transmembrane region" description="Helical" evidence="15">
    <location>
        <begin position="58"/>
        <end position="87"/>
    </location>
</feature>
<keyword evidence="8" id="KW-0418">Kinase</keyword>
<dbReference type="Pfam" id="PF00072">
    <property type="entry name" value="Response_reg"/>
    <property type="match status" value="1"/>
</dbReference>
<gene>
    <name evidence="18" type="ORF">G3576_02565</name>
</gene>
<evidence type="ECO:0000313" key="19">
    <source>
        <dbReference type="Proteomes" id="UP000475385"/>
    </source>
</evidence>
<organism evidence="18 19">
    <name type="scientific">Falsiroseomonas algicola</name>
    <dbReference type="NCBI Taxonomy" id="2716930"/>
    <lineage>
        <taxon>Bacteria</taxon>
        <taxon>Pseudomonadati</taxon>
        <taxon>Pseudomonadota</taxon>
        <taxon>Alphaproteobacteria</taxon>
        <taxon>Acetobacterales</taxon>
        <taxon>Roseomonadaceae</taxon>
        <taxon>Falsiroseomonas</taxon>
    </lineage>
</organism>
<name>A0A6M1LF07_9PROT</name>
<dbReference type="GO" id="GO:0016020">
    <property type="term" value="C:membrane"/>
    <property type="evidence" value="ECO:0007669"/>
    <property type="project" value="UniProtKB-SubCell"/>
</dbReference>
<dbReference type="Gene3D" id="3.40.50.2300">
    <property type="match status" value="1"/>
</dbReference>
<evidence type="ECO:0000256" key="10">
    <source>
        <dbReference type="ARBA" id="ARBA00022989"/>
    </source>
</evidence>
<dbReference type="Proteomes" id="UP000475385">
    <property type="component" value="Unassembled WGS sequence"/>
</dbReference>
<dbReference type="EC" id="2.7.13.3" evidence="3"/>
<evidence type="ECO:0000256" key="2">
    <source>
        <dbReference type="ARBA" id="ARBA00004141"/>
    </source>
</evidence>
<dbReference type="InterPro" id="IPR025201">
    <property type="entry name" value="KdpD_TM"/>
</dbReference>
<keyword evidence="12 15" id="KW-0472">Membrane</keyword>
<feature type="domain" description="Histidine kinase" evidence="16">
    <location>
        <begin position="182"/>
        <end position="404"/>
    </location>
</feature>
<dbReference type="InterPro" id="IPR038318">
    <property type="entry name" value="KdpD_sf"/>
</dbReference>
<feature type="domain" description="Response regulatory" evidence="17">
    <location>
        <begin position="424"/>
        <end position="545"/>
    </location>
</feature>
<keyword evidence="9" id="KW-0067">ATP-binding</keyword>
<evidence type="ECO:0000259" key="17">
    <source>
        <dbReference type="PROSITE" id="PS50110"/>
    </source>
</evidence>
<evidence type="ECO:0000256" key="3">
    <source>
        <dbReference type="ARBA" id="ARBA00012438"/>
    </source>
</evidence>
<keyword evidence="6 15" id="KW-0812">Transmembrane</keyword>
<evidence type="ECO:0000256" key="14">
    <source>
        <dbReference type="SAM" id="Coils"/>
    </source>
</evidence>
<keyword evidence="11" id="KW-0902">Two-component regulatory system</keyword>
<dbReference type="Pfam" id="PF13493">
    <property type="entry name" value="DUF4118"/>
    <property type="match status" value="1"/>
</dbReference>
<evidence type="ECO:0000256" key="1">
    <source>
        <dbReference type="ARBA" id="ARBA00000085"/>
    </source>
</evidence>
<dbReference type="SUPFAM" id="SSF52172">
    <property type="entry name" value="CheY-like"/>
    <property type="match status" value="1"/>
</dbReference>
<evidence type="ECO:0000256" key="15">
    <source>
        <dbReference type="SAM" id="Phobius"/>
    </source>
</evidence>
<dbReference type="GO" id="GO:0005524">
    <property type="term" value="F:ATP binding"/>
    <property type="evidence" value="ECO:0007669"/>
    <property type="project" value="UniProtKB-KW"/>
</dbReference>
<dbReference type="SUPFAM" id="SSF47384">
    <property type="entry name" value="Homodimeric domain of signal transducing histidine kinase"/>
    <property type="match status" value="1"/>
</dbReference>
<dbReference type="InterPro" id="IPR036890">
    <property type="entry name" value="HATPase_C_sf"/>
</dbReference>
<dbReference type="PANTHER" id="PTHR43065">
    <property type="entry name" value="SENSOR HISTIDINE KINASE"/>
    <property type="match status" value="1"/>
</dbReference>
<keyword evidence="5" id="KW-0808">Transferase</keyword>
<dbReference type="InterPro" id="IPR003594">
    <property type="entry name" value="HATPase_dom"/>
</dbReference>
<dbReference type="SMART" id="SM00448">
    <property type="entry name" value="REC"/>
    <property type="match status" value="1"/>
</dbReference>
<dbReference type="GO" id="GO:0000155">
    <property type="term" value="F:phosphorelay sensor kinase activity"/>
    <property type="evidence" value="ECO:0007669"/>
    <property type="project" value="InterPro"/>
</dbReference>
<dbReference type="InterPro" id="IPR004358">
    <property type="entry name" value="Sig_transdc_His_kin-like_C"/>
</dbReference>
<dbReference type="InterPro" id="IPR011006">
    <property type="entry name" value="CheY-like_superfamily"/>
</dbReference>
<feature type="transmembrane region" description="Helical" evidence="15">
    <location>
        <begin position="99"/>
        <end position="121"/>
    </location>
</feature>
<dbReference type="SMART" id="SM00387">
    <property type="entry name" value="HATPase_c"/>
    <property type="match status" value="1"/>
</dbReference>
<dbReference type="PROSITE" id="PS50109">
    <property type="entry name" value="HIS_KIN"/>
    <property type="match status" value="1"/>
</dbReference>
<reference evidence="18 19" key="2">
    <citation type="submission" date="2020-03" db="EMBL/GenBank/DDBJ databases">
        <title>Roseomonas stagni sp. nov., isolated from pond water in Japan.</title>
        <authorList>
            <person name="Furuhata K."/>
            <person name="Miyamoto H."/>
            <person name="Goto K."/>
        </authorList>
    </citation>
    <scope>NUCLEOTIDE SEQUENCE [LARGE SCALE GENOMIC DNA]</scope>
    <source>
        <strain evidence="18 19">PeD5</strain>
    </source>
</reference>
<accession>A0A6M1LF07</accession>
<dbReference type="Gene3D" id="1.20.120.620">
    <property type="entry name" value="Backbone structure of the membrane domain of e. Coli histidine kinase receptor kdpd"/>
    <property type="match status" value="1"/>
</dbReference>
<dbReference type="InterPro" id="IPR005467">
    <property type="entry name" value="His_kinase_dom"/>
</dbReference>
<evidence type="ECO:0000256" key="9">
    <source>
        <dbReference type="ARBA" id="ARBA00022840"/>
    </source>
</evidence>
<dbReference type="AlphaFoldDB" id="A0A6M1LF07"/>
<evidence type="ECO:0000259" key="16">
    <source>
        <dbReference type="PROSITE" id="PS50109"/>
    </source>
</evidence>
<dbReference type="SMART" id="SM00388">
    <property type="entry name" value="HisKA"/>
    <property type="match status" value="1"/>
</dbReference>
<evidence type="ECO:0000256" key="11">
    <source>
        <dbReference type="ARBA" id="ARBA00023012"/>
    </source>
</evidence>
<comment type="catalytic activity">
    <reaction evidence="1">
        <text>ATP + protein L-histidine = ADP + protein N-phospho-L-histidine.</text>
        <dbReference type="EC" id="2.7.13.3"/>
    </reaction>
</comment>
<dbReference type="PANTHER" id="PTHR43065:SF46">
    <property type="entry name" value="C4-DICARBOXYLATE TRANSPORT SENSOR PROTEIN DCTB"/>
    <property type="match status" value="1"/>
</dbReference>
<dbReference type="Gene3D" id="3.30.565.10">
    <property type="entry name" value="Histidine kinase-like ATPase, C-terminal domain"/>
    <property type="match status" value="1"/>
</dbReference>
<protein>
    <recommendedName>
        <fullName evidence="3">histidine kinase</fullName>
        <ecNumber evidence="3">2.7.13.3</ecNumber>
    </recommendedName>
</protein>
<dbReference type="InterPro" id="IPR001789">
    <property type="entry name" value="Sig_transdc_resp-reg_receiver"/>
</dbReference>
<dbReference type="Gene3D" id="1.10.287.130">
    <property type="match status" value="1"/>
</dbReference>
<evidence type="ECO:0000256" key="13">
    <source>
        <dbReference type="PROSITE-ProRule" id="PRU00169"/>
    </source>
</evidence>
<evidence type="ECO:0000256" key="12">
    <source>
        <dbReference type="ARBA" id="ARBA00023136"/>
    </source>
</evidence>
<evidence type="ECO:0000313" key="18">
    <source>
        <dbReference type="EMBL" id="NGM18880.1"/>
    </source>
</evidence>
<feature type="modified residue" description="4-aspartylphosphate" evidence="13">
    <location>
        <position position="474"/>
    </location>
</feature>
<keyword evidence="7" id="KW-0547">Nucleotide-binding</keyword>
<evidence type="ECO:0000256" key="4">
    <source>
        <dbReference type="ARBA" id="ARBA00022553"/>
    </source>
</evidence>
<dbReference type="Pfam" id="PF02518">
    <property type="entry name" value="HATPase_c"/>
    <property type="match status" value="1"/>
</dbReference>
<dbReference type="EMBL" id="JAAIKB010000001">
    <property type="protein sequence ID" value="NGM18880.1"/>
    <property type="molecule type" value="Genomic_DNA"/>
</dbReference>
<keyword evidence="19" id="KW-1185">Reference proteome</keyword>
<dbReference type="InterPro" id="IPR003661">
    <property type="entry name" value="HisK_dim/P_dom"/>
</dbReference>
<dbReference type="SUPFAM" id="SSF55874">
    <property type="entry name" value="ATPase domain of HSP90 chaperone/DNA topoisomerase II/histidine kinase"/>
    <property type="match status" value="1"/>
</dbReference>
<reference evidence="18 19" key="1">
    <citation type="submission" date="2020-02" db="EMBL/GenBank/DDBJ databases">
        <authorList>
            <person name="Kim H.M."/>
            <person name="Jeon C.O."/>
        </authorList>
    </citation>
    <scope>NUCLEOTIDE SEQUENCE [LARGE SCALE GENOMIC DNA]</scope>
    <source>
        <strain evidence="18 19">PeD5</strain>
    </source>
</reference>
<dbReference type="PRINTS" id="PR00344">
    <property type="entry name" value="BCTRLSENSOR"/>
</dbReference>
<dbReference type="RefSeq" id="WP_164692744.1">
    <property type="nucleotide sequence ID" value="NZ_JAAIKB010000001.1"/>
</dbReference>
<proteinExistence type="predicted"/>
<comment type="caution">
    <text evidence="18">The sequence shown here is derived from an EMBL/GenBank/DDBJ whole genome shotgun (WGS) entry which is preliminary data.</text>
</comment>
<keyword evidence="14" id="KW-0175">Coiled coil</keyword>